<keyword evidence="2" id="KW-0472">Membrane</keyword>
<feature type="transmembrane region" description="Helical" evidence="2">
    <location>
        <begin position="13"/>
        <end position="34"/>
    </location>
</feature>
<feature type="compositionally biased region" description="Polar residues" evidence="1">
    <location>
        <begin position="396"/>
        <end position="416"/>
    </location>
</feature>
<comment type="caution">
    <text evidence="3">The sequence shown here is derived from an EMBL/GenBank/DDBJ whole genome shotgun (WGS) entry which is preliminary data.</text>
</comment>
<evidence type="ECO:0000256" key="1">
    <source>
        <dbReference type="SAM" id="MobiDB-lite"/>
    </source>
</evidence>
<evidence type="ECO:0000313" key="4">
    <source>
        <dbReference type="Proteomes" id="UP001152300"/>
    </source>
</evidence>
<keyword evidence="2" id="KW-0812">Transmembrane</keyword>
<keyword evidence="2" id="KW-1133">Transmembrane helix</keyword>
<name>A0A9X0AXR7_9HELO</name>
<dbReference type="PANTHER" id="PTHR40623:SF1">
    <property type="match status" value="1"/>
</dbReference>
<feature type="compositionally biased region" description="Polar residues" evidence="1">
    <location>
        <begin position="238"/>
        <end position="249"/>
    </location>
</feature>
<feature type="compositionally biased region" description="Low complexity" evidence="1">
    <location>
        <begin position="351"/>
        <end position="362"/>
    </location>
</feature>
<organism evidence="3 4">
    <name type="scientific">Sclerotinia nivalis</name>
    <dbReference type="NCBI Taxonomy" id="352851"/>
    <lineage>
        <taxon>Eukaryota</taxon>
        <taxon>Fungi</taxon>
        <taxon>Dikarya</taxon>
        <taxon>Ascomycota</taxon>
        <taxon>Pezizomycotina</taxon>
        <taxon>Leotiomycetes</taxon>
        <taxon>Helotiales</taxon>
        <taxon>Sclerotiniaceae</taxon>
        <taxon>Sclerotinia</taxon>
    </lineage>
</organism>
<evidence type="ECO:0000313" key="3">
    <source>
        <dbReference type="EMBL" id="KAJ8069118.1"/>
    </source>
</evidence>
<protein>
    <submittedName>
        <fullName evidence="3">Uncharacterized protein</fullName>
    </submittedName>
</protein>
<dbReference type="EMBL" id="JAPEIS010000002">
    <property type="protein sequence ID" value="KAJ8069118.1"/>
    <property type="molecule type" value="Genomic_DNA"/>
</dbReference>
<gene>
    <name evidence="3" type="ORF">OCU04_002792</name>
</gene>
<reference evidence="3" key="1">
    <citation type="submission" date="2022-11" db="EMBL/GenBank/DDBJ databases">
        <title>Genome Resource of Sclerotinia nivalis Strain SnTB1, a Plant Pathogen Isolated from American Ginseng.</title>
        <authorList>
            <person name="Fan S."/>
        </authorList>
    </citation>
    <scope>NUCLEOTIDE SEQUENCE</scope>
    <source>
        <strain evidence="3">SnTB1</strain>
    </source>
</reference>
<feature type="compositionally biased region" description="Low complexity" evidence="1">
    <location>
        <begin position="269"/>
        <end position="296"/>
    </location>
</feature>
<dbReference type="OrthoDB" id="5361354at2759"/>
<feature type="region of interest" description="Disordered" evidence="1">
    <location>
        <begin position="238"/>
        <end position="503"/>
    </location>
</feature>
<evidence type="ECO:0000256" key="2">
    <source>
        <dbReference type="SAM" id="Phobius"/>
    </source>
</evidence>
<keyword evidence="4" id="KW-1185">Reference proteome</keyword>
<feature type="compositionally biased region" description="Basic and acidic residues" evidence="1">
    <location>
        <begin position="417"/>
        <end position="429"/>
    </location>
</feature>
<feature type="compositionally biased region" description="Polar residues" evidence="1">
    <location>
        <begin position="481"/>
        <end position="490"/>
    </location>
</feature>
<feature type="compositionally biased region" description="Low complexity" evidence="1">
    <location>
        <begin position="376"/>
        <end position="385"/>
    </location>
</feature>
<proteinExistence type="predicted"/>
<accession>A0A9X0AXR7</accession>
<dbReference type="PANTHER" id="PTHR40623">
    <property type="entry name" value="INTEGRAL MEMBRANE PROTEIN"/>
    <property type="match status" value="1"/>
</dbReference>
<feature type="region of interest" description="Disordered" evidence="1">
    <location>
        <begin position="116"/>
        <end position="156"/>
    </location>
</feature>
<feature type="compositionally biased region" description="Polar residues" evidence="1">
    <location>
        <begin position="325"/>
        <end position="342"/>
    </location>
</feature>
<dbReference type="AlphaFoldDB" id="A0A9X0AXR7"/>
<feature type="compositionally biased region" description="Low complexity" evidence="1">
    <location>
        <begin position="119"/>
        <end position="137"/>
    </location>
</feature>
<sequence length="532" mass="58041">MGWFGSQDLSTKFGIVLGSAILIVLAAGLIKVWYNKRRLAKNIKIEELEKANSTQERLNVEELGEGDLFGVRAIERGFFGGVSQSRSNSPAQSMFGPPSTTAVDLSEATKNLEAITGPSAASSSSEDSLSRLSSEISVPKSTKHKPSPLRLQPSDAEIRRAAMPSRVGSYIPPSPIKEVQSKPDSLDVQFGTRSVSESPPIRTQSDEEISQLRYQGEVPRNFMFLAGQYSSVRSQTGSIYGSAESSPNNLAKIPKIPTPPAPTHVFGFPPRFSARSQSSSPEESSTSDRSSSSSPELPVPSIPSPFRTSYQPSTLLEAKPETTTKRLSYQPTLPTESQSEQEPYTHQREPSLATSTLTTRTSIVDDPSSHPRPRSGHPALSSTSRPPIPPRSRPTNGQISRTNDSIRISRKSSLQAQEHRYSRDRDQMHYDPTAVPSARNRSGSVQGRAVNFDRPRESPFSNSNAIVSEKGSVRSHKSQESFDSGTTESAMDSEDMDWRGRGMGRDIAGDTIVEVLTPMTSRGQRFDASDLV</sequence>
<dbReference type="Proteomes" id="UP001152300">
    <property type="component" value="Unassembled WGS sequence"/>
</dbReference>